<sequence>MERLSEQRVAEALAEATARDVPILLSVGYASRHWCRVMVQGYQPYCYFQ</sequence>
<dbReference type="InterPro" id="IPR004879">
    <property type="entry name" value="Ssp411-like_TRX"/>
</dbReference>
<dbReference type="Proteomes" id="UP000503540">
    <property type="component" value="Chromosome"/>
</dbReference>
<dbReference type="KEGG" id="nah:F5544_38590"/>
<gene>
    <name evidence="2" type="ORF">F5544_38590</name>
</gene>
<dbReference type="Pfam" id="PF03190">
    <property type="entry name" value="Thioredox_DsbH"/>
    <property type="match status" value="1"/>
</dbReference>
<organism evidence="2 3">
    <name type="scientific">Nocardia arthritidis</name>
    <dbReference type="NCBI Taxonomy" id="228602"/>
    <lineage>
        <taxon>Bacteria</taxon>
        <taxon>Bacillati</taxon>
        <taxon>Actinomycetota</taxon>
        <taxon>Actinomycetes</taxon>
        <taxon>Mycobacteriales</taxon>
        <taxon>Nocardiaceae</taxon>
        <taxon>Nocardia</taxon>
    </lineage>
</organism>
<evidence type="ECO:0000259" key="1">
    <source>
        <dbReference type="Pfam" id="PF03190"/>
    </source>
</evidence>
<evidence type="ECO:0000313" key="3">
    <source>
        <dbReference type="Proteomes" id="UP000503540"/>
    </source>
</evidence>
<accession>A0A6G9YUC3</accession>
<protein>
    <submittedName>
        <fullName evidence="2">DUF255 domain-containing protein</fullName>
    </submittedName>
</protein>
<name>A0A6G9YUC3_9NOCA</name>
<dbReference type="Gene3D" id="3.40.30.10">
    <property type="entry name" value="Glutaredoxin"/>
    <property type="match status" value="1"/>
</dbReference>
<reference evidence="2 3" key="1">
    <citation type="journal article" date="2019" name="ACS Chem. Biol.">
        <title>Identification and Mobilization of a Cryptic Antibiotic Biosynthesis Gene Locus from a Human-Pathogenic Nocardia Isolate.</title>
        <authorList>
            <person name="Herisse M."/>
            <person name="Ishida K."/>
            <person name="Porter J.L."/>
            <person name="Howden B."/>
            <person name="Hertweck C."/>
            <person name="Stinear T.P."/>
            <person name="Pidot S.J."/>
        </authorList>
    </citation>
    <scope>NUCLEOTIDE SEQUENCE [LARGE SCALE GENOMIC DNA]</scope>
    <source>
        <strain evidence="2 3">AUSMDU00012717</strain>
    </source>
</reference>
<proteinExistence type="predicted"/>
<evidence type="ECO:0000313" key="2">
    <source>
        <dbReference type="EMBL" id="QIS16935.1"/>
    </source>
</evidence>
<dbReference type="AlphaFoldDB" id="A0A6G9YUC3"/>
<keyword evidence="3" id="KW-1185">Reference proteome</keyword>
<feature type="domain" description="Spermatogenesis-associated protein 20-like TRX" evidence="1">
    <location>
        <begin position="10"/>
        <end position="40"/>
    </location>
</feature>
<dbReference type="EMBL" id="CP046172">
    <property type="protein sequence ID" value="QIS16935.1"/>
    <property type="molecule type" value="Genomic_DNA"/>
</dbReference>